<gene>
    <name evidence="1" type="ORF">Aspvir_002193</name>
</gene>
<evidence type="ECO:0000313" key="1">
    <source>
        <dbReference type="EMBL" id="GIK06543.1"/>
    </source>
</evidence>
<dbReference type="AlphaFoldDB" id="A0A9P3C5E8"/>
<name>A0A9P3C5E8_ASPVI</name>
<proteinExistence type="predicted"/>
<sequence length="156" mass="16895">MSFAALTLETVGGFSTWPVRETTAASSGVTTTALGTRDATKYAGLGLTGADFIAGTGVKIVGKKKKWERPVIKRWKGTVIAVIYYDASQASKNEVLILDGFTETVASFGATWGQSVARWNDELEDDLMYIGFAVCQFCTLVKYGLKMVDCVVEELD</sequence>
<reference evidence="1 2" key="1">
    <citation type="submission" date="2021-02" db="EMBL/GenBank/DDBJ databases">
        <title>Pan-genome distribution and transcriptional activeness of fungal secondary metabolism genes in Aspergillus section Fumigati.</title>
        <authorList>
            <person name="Takahashi H."/>
            <person name="Umemura M."/>
            <person name="Ninomiya A."/>
            <person name="Kusuya Y."/>
            <person name="Urayama S."/>
            <person name="Shimizu M."/>
            <person name="Watanabe A."/>
            <person name="Kamei K."/>
            <person name="Yaguchi T."/>
            <person name="Hagiwara D."/>
        </authorList>
    </citation>
    <scope>NUCLEOTIDE SEQUENCE [LARGE SCALE GENOMIC DNA]</scope>
    <source>
        <strain evidence="1 2">IFM 47045</strain>
    </source>
</reference>
<organism evidence="1 2">
    <name type="scientific">Aspergillus viridinutans</name>
    <dbReference type="NCBI Taxonomy" id="75553"/>
    <lineage>
        <taxon>Eukaryota</taxon>
        <taxon>Fungi</taxon>
        <taxon>Dikarya</taxon>
        <taxon>Ascomycota</taxon>
        <taxon>Pezizomycotina</taxon>
        <taxon>Eurotiomycetes</taxon>
        <taxon>Eurotiomycetidae</taxon>
        <taxon>Eurotiales</taxon>
        <taxon>Aspergillaceae</taxon>
        <taxon>Aspergillus</taxon>
        <taxon>Aspergillus subgen. Fumigati</taxon>
    </lineage>
</organism>
<protein>
    <submittedName>
        <fullName evidence="1">Uncharacterized protein</fullName>
    </submittedName>
</protein>
<dbReference type="RefSeq" id="XP_043129729.1">
    <property type="nucleotide sequence ID" value="XM_043273794.1"/>
</dbReference>
<comment type="caution">
    <text evidence="1">The sequence shown here is derived from an EMBL/GenBank/DDBJ whole genome shotgun (WGS) entry which is preliminary data.</text>
</comment>
<dbReference type="EMBL" id="BOPL01000011">
    <property type="protein sequence ID" value="GIK06543.1"/>
    <property type="molecule type" value="Genomic_DNA"/>
</dbReference>
<dbReference type="GeneID" id="66930175"/>
<accession>A0A9P3C5E8</accession>
<dbReference type="OrthoDB" id="3235083at2759"/>
<dbReference type="Proteomes" id="UP000710440">
    <property type="component" value="Unassembled WGS sequence"/>
</dbReference>
<keyword evidence="2" id="KW-1185">Reference proteome</keyword>
<evidence type="ECO:0000313" key="2">
    <source>
        <dbReference type="Proteomes" id="UP000710440"/>
    </source>
</evidence>